<evidence type="ECO:0000256" key="7">
    <source>
        <dbReference type="SAM" id="Phobius"/>
    </source>
</evidence>
<dbReference type="GO" id="GO:0006857">
    <property type="term" value="P:oligopeptide transport"/>
    <property type="evidence" value="ECO:0007669"/>
    <property type="project" value="InterPro"/>
</dbReference>
<proteinExistence type="inferred from homology"/>
<dbReference type="GO" id="GO:0022857">
    <property type="term" value="F:transmembrane transporter activity"/>
    <property type="evidence" value="ECO:0007669"/>
    <property type="project" value="InterPro"/>
</dbReference>
<feature type="transmembrane region" description="Helical" evidence="7">
    <location>
        <begin position="103"/>
        <end position="123"/>
    </location>
</feature>
<dbReference type="PANTHER" id="PTHR11654">
    <property type="entry name" value="OLIGOPEPTIDE TRANSPORTER-RELATED"/>
    <property type="match status" value="1"/>
</dbReference>
<feature type="region of interest" description="Disordered" evidence="6">
    <location>
        <begin position="1"/>
        <end position="29"/>
    </location>
</feature>
<evidence type="ECO:0000313" key="8">
    <source>
        <dbReference type="EMBL" id="GKV16228.1"/>
    </source>
</evidence>
<feature type="transmembrane region" description="Helical" evidence="7">
    <location>
        <begin position="196"/>
        <end position="217"/>
    </location>
</feature>
<comment type="caution">
    <text evidence="8">The sequence shown here is derived from an EMBL/GenBank/DDBJ whole genome shotgun (WGS) entry which is preliminary data.</text>
</comment>
<feature type="compositionally biased region" description="Polar residues" evidence="6">
    <location>
        <begin position="1"/>
        <end position="10"/>
    </location>
</feature>
<comment type="similarity">
    <text evidence="2">Belongs to the major facilitator superfamily. Proton-dependent oligopeptide transporter (POT/PTR) (TC 2.A.17) family.</text>
</comment>
<feature type="transmembrane region" description="Helical" evidence="7">
    <location>
        <begin position="380"/>
        <end position="399"/>
    </location>
</feature>
<dbReference type="InterPro" id="IPR000109">
    <property type="entry name" value="POT_fam"/>
</dbReference>
<dbReference type="GO" id="GO:0016020">
    <property type="term" value="C:membrane"/>
    <property type="evidence" value="ECO:0007669"/>
    <property type="project" value="UniProtKB-SubCell"/>
</dbReference>
<comment type="subcellular location">
    <subcellularLocation>
        <location evidence="1">Membrane</location>
        <topology evidence="1">Multi-pass membrane protein</topology>
    </subcellularLocation>
</comment>
<dbReference type="AlphaFoldDB" id="A0AAV5JUP2"/>
<dbReference type="PROSITE" id="PS01022">
    <property type="entry name" value="PTR2_1"/>
    <property type="match status" value="1"/>
</dbReference>
<keyword evidence="9" id="KW-1185">Reference proteome</keyword>
<keyword evidence="5 7" id="KW-0472">Membrane</keyword>
<reference evidence="8 9" key="1">
    <citation type="journal article" date="2021" name="Commun. Biol.">
        <title>The genome of Shorea leprosula (Dipterocarpaceae) highlights the ecological relevance of drought in aseasonal tropical rainforests.</title>
        <authorList>
            <person name="Ng K.K.S."/>
            <person name="Kobayashi M.J."/>
            <person name="Fawcett J.A."/>
            <person name="Hatakeyama M."/>
            <person name="Paape T."/>
            <person name="Ng C.H."/>
            <person name="Ang C.C."/>
            <person name="Tnah L.H."/>
            <person name="Lee C.T."/>
            <person name="Nishiyama T."/>
            <person name="Sese J."/>
            <person name="O'Brien M.J."/>
            <person name="Copetti D."/>
            <person name="Mohd Noor M.I."/>
            <person name="Ong R.C."/>
            <person name="Putra M."/>
            <person name="Sireger I.Z."/>
            <person name="Indrioko S."/>
            <person name="Kosugi Y."/>
            <person name="Izuno A."/>
            <person name="Isagi Y."/>
            <person name="Lee S.L."/>
            <person name="Shimizu K.K."/>
        </authorList>
    </citation>
    <scope>NUCLEOTIDE SEQUENCE [LARGE SCALE GENOMIC DNA]</scope>
    <source>
        <strain evidence="8">214</strain>
    </source>
</reference>
<evidence type="ECO:0000256" key="3">
    <source>
        <dbReference type="ARBA" id="ARBA00022692"/>
    </source>
</evidence>
<dbReference type="InterPro" id="IPR036259">
    <property type="entry name" value="MFS_trans_sf"/>
</dbReference>
<dbReference type="SUPFAM" id="SSF103473">
    <property type="entry name" value="MFS general substrate transporter"/>
    <property type="match status" value="1"/>
</dbReference>
<organism evidence="8 9">
    <name type="scientific">Rubroshorea leprosula</name>
    <dbReference type="NCBI Taxonomy" id="152421"/>
    <lineage>
        <taxon>Eukaryota</taxon>
        <taxon>Viridiplantae</taxon>
        <taxon>Streptophyta</taxon>
        <taxon>Embryophyta</taxon>
        <taxon>Tracheophyta</taxon>
        <taxon>Spermatophyta</taxon>
        <taxon>Magnoliopsida</taxon>
        <taxon>eudicotyledons</taxon>
        <taxon>Gunneridae</taxon>
        <taxon>Pentapetalae</taxon>
        <taxon>rosids</taxon>
        <taxon>malvids</taxon>
        <taxon>Malvales</taxon>
        <taxon>Dipterocarpaceae</taxon>
        <taxon>Rubroshorea</taxon>
    </lineage>
</organism>
<feature type="transmembrane region" description="Helical" evidence="7">
    <location>
        <begin position="76"/>
        <end position="97"/>
    </location>
</feature>
<feature type="transmembrane region" description="Helical" evidence="7">
    <location>
        <begin position="223"/>
        <end position="248"/>
    </location>
</feature>
<dbReference type="Pfam" id="PF00854">
    <property type="entry name" value="PTR2"/>
    <property type="match status" value="1"/>
</dbReference>
<accession>A0AAV5JUP2</accession>
<name>A0AAV5JUP2_9ROSI</name>
<evidence type="ECO:0000256" key="1">
    <source>
        <dbReference type="ARBA" id="ARBA00004141"/>
    </source>
</evidence>
<evidence type="ECO:0000256" key="5">
    <source>
        <dbReference type="ARBA" id="ARBA00023136"/>
    </source>
</evidence>
<evidence type="ECO:0000313" key="9">
    <source>
        <dbReference type="Proteomes" id="UP001054252"/>
    </source>
</evidence>
<gene>
    <name evidence="8" type="ORF">SLEP1_g26900</name>
</gene>
<keyword evidence="3 7" id="KW-0812">Transmembrane</keyword>
<evidence type="ECO:0000256" key="6">
    <source>
        <dbReference type="SAM" id="MobiDB-lite"/>
    </source>
</evidence>
<dbReference type="EMBL" id="BPVZ01000045">
    <property type="protein sequence ID" value="GKV16228.1"/>
    <property type="molecule type" value="Genomic_DNA"/>
</dbReference>
<evidence type="ECO:0000256" key="2">
    <source>
        <dbReference type="ARBA" id="ARBA00005982"/>
    </source>
</evidence>
<keyword evidence="4 7" id="KW-1133">Transmembrane helix</keyword>
<protein>
    <submittedName>
        <fullName evidence="8">Uncharacterized protein</fullName>
    </submittedName>
</protein>
<evidence type="ECO:0000256" key="4">
    <source>
        <dbReference type="ARBA" id="ARBA00022989"/>
    </source>
</evidence>
<dbReference type="Gene3D" id="1.20.1250.20">
    <property type="entry name" value="MFS general substrate transporter like domains"/>
    <property type="match status" value="1"/>
</dbReference>
<dbReference type="InterPro" id="IPR018456">
    <property type="entry name" value="PTR2_symporter_CS"/>
</dbReference>
<sequence>MEVTSYISTMEDNELEHSPDQTQMENQEIPRRKKGGLITIPFIIANEAFEKMASYGSLPNMILYLMKDYHLSAAKGANILFIWSAATNFTPLLGAFISDSYLGPFLTIGFGSIVSLLGMILLWSTAMIPESKPPPCIPSTQSCKSPTVGEMTHLLSSFVLMSIGAGGVRPCSIAFGADQLDIRDNPKNERFKESYFGWYTASTLVALLISFSGIVYLQDHLGWKVGFGVLVILMFLSVTMFFIGAPLYTKQKPTKSMLTSLVQVIVVAYRKRKLTLAPPNLSECYHHNKDSEIVVPTDKIRLLNKACVIRNPQQDIAPDGSAINPWRLCTIEQVEELKALLRVLPLWSTGIMLSINNSQNSFPLLQASSMDRHISKNFEIPAASFGSSGFMITMVIWIIPYDRVILPMASKIKHKPAKKANPGRLFKQQ</sequence>
<dbReference type="Proteomes" id="UP001054252">
    <property type="component" value="Unassembled WGS sequence"/>
</dbReference>